<dbReference type="AlphaFoldDB" id="A0A074YTS1"/>
<name>A0A074YTS1_OPIVI</name>
<gene>
    <name evidence="1" type="ORF">T265_16248</name>
</gene>
<accession>A0A074YTS1</accession>
<feature type="non-terminal residue" evidence="1">
    <location>
        <position position="34"/>
    </location>
</feature>
<dbReference type="KEGG" id="ovi:T265_16248"/>
<dbReference type="Proteomes" id="UP000054324">
    <property type="component" value="Unassembled WGS sequence"/>
</dbReference>
<dbReference type="CTD" id="20330413"/>
<evidence type="ECO:0000313" key="2">
    <source>
        <dbReference type="Proteomes" id="UP000054324"/>
    </source>
</evidence>
<evidence type="ECO:0000313" key="1">
    <source>
        <dbReference type="EMBL" id="KER18166.1"/>
    </source>
</evidence>
<dbReference type="RefSeq" id="XP_009178087.1">
    <property type="nucleotide sequence ID" value="XM_009179823.1"/>
</dbReference>
<feature type="non-terminal residue" evidence="1">
    <location>
        <position position="1"/>
    </location>
</feature>
<keyword evidence="2" id="KW-1185">Reference proteome</keyword>
<dbReference type="GeneID" id="20330413"/>
<dbReference type="EMBL" id="KL607948">
    <property type="protein sequence ID" value="KER18166.1"/>
    <property type="molecule type" value="Genomic_DNA"/>
</dbReference>
<protein>
    <submittedName>
        <fullName evidence="1">Uncharacterized protein</fullName>
    </submittedName>
</protein>
<proteinExistence type="predicted"/>
<organism evidence="1 2">
    <name type="scientific">Opisthorchis viverrini</name>
    <name type="common">Southeast Asian liver fluke</name>
    <dbReference type="NCBI Taxonomy" id="6198"/>
    <lineage>
        <taxon>Eukaryota</taxon>
        <taxon>Metazoa</taxon>
        <taxon>Spiralia</taxon>
        <taxon>Lophotrochozoa</taxon>
        <taxon>Platyhelminthes</taxon>
        <taxon>Trematoda</taxon>
        <taxon>Digenea</taxon>
        <taxon>Opisthorchiida</taxon>
        <taxon>Opisthorchiata</taxon>
        <taxon>Opisthorchiidae</taxon>
        <taxon>Opisthorchis</taxon>
    </lineage>
</organism>
<sequence length="34" mass="3862">VGRTRCALLSVLTPNKDETSIWTSYVYRDIAFSV</sequence>
<reference evidence="1 2" key="1">
    <citation type="submission" date="2013-11" db="EMBL/GenBank/DDBJ databases">
        <title>Opisthorchis viverrini - life in the bile duct.</title>
        <authorList>
            <person name="Young N.D."/>
            <person name="Nagarajan N."/>
            <person name="Lin S.J."/>
            <person name="Korhonen P.K."/>
            <person name="Jex A.R."/>
            <person name="Hall R.S."/>
            <person name="Safavi-Hemami H."/>
            <person name="Kaewkong W."/>
            <person name="Bertrand D."/>
            <person name="Gao S."/>
            <person name="Seet Q."/>
            <person name="Wongkham S."/>
            <person name="Teh B.T."/>
            <person name="Wongkham C."/>
            <person name="Intapan P.M."/>
            <person name="Maleewong W."/>
            <person name="Yang X."/>
            <person name="Hu M."/>
            <person name="Wang Z."/>
            <person name="Hofmann A."/>
            <person name="Sternberg P.W."/>
            <person name="Tan P."/>
            <person name="Wang J."/>
            <person name="Gasser R.B."/>
        </authorList>
    </citation>
    <scope>NUCLEOTIDE SEQUENCE [LARGE SCALE GENOMIC DNA]</scope>
</reference>